<dbReference type="STRING" id="1114924.SAMN05216258_112126"/>
<name>A0A1I3N4F0_9RHOB</name>
<dbReference type="RefSeq" id="WP_092864676.1">
    <property type="nucleotide sequence ID" value="NZ_FOQH01000012.1"/>
</dbReference>
<organism evidence="3 4">
    <name type="scientific">Albimonas pacifica</name>
    <dbReference type="NCBI Taxonomy" id="1114924"/>
    <lineage>
        <taxon>Bacteria</taxon>
        <taxon>Pseudomonadati</taxon>
        <taxon>Pseudomonadota</taxon>
        <taxon>Alphaproteobacteria</taxon>
        <taxon>Rhodobacterales</taxon>
        <taxon>Paracoccaceae</taxon>
        <taxon>Albimonas</taxon>
    </lineage>
</organism>
<keyword evidence="4" id="KW-1185">Reference proteome</keyword>
<dbReference type="PANTHER" id="PTHR31528">
    <property type="entry name" value="4-AMINO-5-HYDROXYMETHYL-2-METHYLPYRIMIDINE PHOSPHATE SYNTHASE THI11-RELATED"/>
    <property type="match status" value="1"/>
</dbReference>
<dbReference type="Pfam" id="PF09084">
    <property type="entry name" value="NMT1"/>
    <property type="match status" value="1"/>
</dbReference>
<dbReference type="GO" id="GO:0009228">
    <property type="term" value="P:thiamine biosynthetic process"/>
    <property type="evidence" value="ECO:0007669"/>
    <property type="project" value="InterPro"/>
</dbReference>
<gene>
    <name evidence="3" type="ORF">SAMN05216258_112126</name>
</gene>
<feature type="domain" description="SsuA/THI5-like" evidence="2">
    <location>
        <begin position="40"/>
        <end position="250"/>
    </location>
</feature>
<proteinExistence type="predicted"/>
<dbReference type="AlphaFoldDB" id="A0A1I3N4F0"/>
<evidence type="ECO:0000256" key="1">
    <source>
        <dbReference type="SAM" id="SignalP"/>
    </source>
</evidence>
<feature type="signal peptide" evidence="1">
    <location>
        <begin position="1"/>
        <end position="24"/>
    </location>
</feature>
<evidence type="ECO:0000313" key="4">
    <source>
        <dbReference type="Proteomes" id="UP000199377"/>
    </source>
</evidence>
<evidence type="ECO:0000313" key="3">
    <source>
        <dbReference type="EMBL" id="SFJ04163.1"/>
    </source>
</evidence>
<dbReference type="InterPro" id="IPR015168">
    <property type="entry name" value="SsuA/THI5"/>
</dbReference>
<dbReference type="OrthoDB" id="5372616at2"/>
<dbReference type="PANTHER" id="PTHR31528:SF3">
    <property type="entry name" value="THIAMINE BIOSYNTHESIS PROTEIN HI_0357-RELATED"/>
    <property type="match status" value="1"/>
</dbReference>
<accession>A0A1I3N4F0</accession>
<keyword evidence="1" id="KW-0732">Signal</keyword>
<protein>
    <submittedName>
        <fullName evidence="3">NitT/TauT family transport system substrate-binding protein</fullName>
    </submittedName>
</protein>
<evidence type="ECO:0000259" key="2">
    <source>
        <dbReference type="Pfam" id="PF09084"/>
    </source>
</evidence>
<sequence>MSSRLSLAAAAAAAIAAHALPAAAQELTEVSFGTNWVAQAEHGGYYQAVADGTYEACGLKVTIVPGGPQVNNRALMLAGKVDFSMGGNLLQAFSAVREGIPLKVVAAHFQKEPQVILTHPGAASSFEDLKNLETLFIGDNGFQSYYQWMITAYGFKAEQRKPYTFNPAPFIADEKSGQQGYVTSEPYAVETEGGFKPDVWSIADAGFSTYATTVETMQKTIDETPEVVKCFVEGSAIGWANYLYGDPSAANALIQADNKDMSDDQIAFSIEAMKEYGIVDSGDALEFGIGAVKGATVKDFYDKMVEAGVTEPGLDLEKVYTEEFANSGVALDVKKKLTE</sequence>
<dbReference type="EMBL" id="FOQH01000012">
    <property type="protein sequence ID" value="SFJ04163.1"/>
    <property type="molecule type" value="Genomic_DNA"/>
</dbReference>
<dbReference type="Gene3D" id="3.40.190.10">
    <property type="entry name" value="Periplasmic binding protein-like II"/>
    <property type="match status" value="2"/>
</dbReference>
<reference evidence="3 4" key="1">
    <citation type="submission" date="2016-10" db="EMBL/GenBank/DDBJ databases">
        <authorList>
            <person name="de Groot N.N."/>
        </authorList>
    </citation>
    <scope>NUCLEOTIDE SEQUENCE [LARGE SCALE GENOMIC DNA]</scope>
    <source>
        <strain evidence="3 4">CGMCC 1.11030</strain>
    </source>
</reference>
<dbReference type="InterPro" id="IPR027939">
    <property type="entry name" value="NMT1/THI5"/>
</dbReference>
<dbReference type="SUPFAM" id="SSF53850">
    <property type="entry name" value="Periplasmic binding protein-like II"/>
    <property type="match status" value="1"/>
</dbReference>
<dbReference type="Proteomes" id="UP000199377">
    <property type="component" value="Unassembled WGS sequence"/>
</dbReference>
<feature type="chain" id="PRO_5011470067" evidence="1">
    <location>
        <begin position="25"/>
        <end position="339"/>
    </location>
</feature>